<comment type="caution">
    <text evidence="2">The sequence shown here is derived from an EMBL/GenBank/DDBJ whole genome shotgun (WGS) entry which is preliminary data.</text>
</comment>
<name>A0ABQ5ER52_9ASTR</name>
<gene>
    <name evidence="2" type="ORF">Tco_0988184</name>
</gene>
<feature type="region of interest" description="Disordered" evidence="1">
    <location>
        <begin position="19"/>
        <end position="56"/>
    </location>
</feature>
<accession>A0ABQ5ER52</accession>
<protein>
    <submittedName>
        <fullName evidence="2">Uncharacterized protein</fullName>
    </submittedName>
</protein>
<reference evidence="2" key="1">
    <citation type="journal article" date="2022" name="Int. J. Mol. Sci.">
        <title>Draft Genome of Tanacetum Coccineum: Genomic Comparison of Closely Related Tanacetum-Family Plants.</title>
        <authorList>
            <person name="Yamashiro T."/>
            <person name="Shiraishi A."/>
            <person name="Nakayama K."/>
            <person name="Satake H."/>
        </authorList>
    </citation>
    <scope>NUCLEOTIDE SEQUENCE</scope>
</reference>
<evidence type="ECO:0000313" key="3">
    <source>
        <dbReference type="Proteomes" id="UP001151760"/>
    </source>
</evidence>
<keyword evidence="3" id="KW-1185">Reference proteome</keyword>
<feature type="compositionally biased region" description="Basic and acidic residues" evidence="1">
    <location>
        <begin position="31"/>
        <end position="56"/>
    </location>
</feature>
<feature type="compositionally biased region" description="Basic and acidic residues" evidence="1">
    <location>
        <begin position="134"/>
        <end position="150"/>
    </location>
</feature>
<feature type="region of interest" description="Disordered" evidence="1">
    <location>
        <begin position="131"/>
        <end position="158"/>
    </location>
</feature>
<evidence type="ECO:0000256" key="1">
    <source>
        <dbReference type="SAM" id="MobiDB-lite"/>
    </source>
</evidence>
<reference evidence="2" key="2">
    <citation type="submission" date="2022-01" db="EMBL/GenBank/DDBJ databases">
        <authorList>
            <person name="Yamashiro T."/>
            <person name="Shiraishi A."/>
            <person name="Satake H."/>
            <person name="Nakayama K."/>
        </authorList>
    </citation>
    <scope>NUCLEOTIDE SEQUENCE</scope>
</reference>
<evidence type="ECO:0000313" key="2">
    <source>
        <dbReference type="EMBL" id="GJT53130.1"/>
    </source>
</evidence>
<dbReference type="Proteomes" id="UP001151760">
    <property type="component" value="Unassembled WGS sequence"/>
</dbReference>
<organism evidence="2 3">
    <name type="scientific">Tanacetum coccineum</name>
    <dbReference type="NCBI Taxonomy" id="301880"/>
    <lineage>
        <taxon>Eukaryota</taxon>
        <taxon>Viridiplantae</taxon>
        <taxon>Streptophyta</taxon>
        <taxon>Embryophyta</taxon>
        <taxon>Tracheophyta</taxon>
        <taxon>Spermatophyta</taxon>
        <taxon>Magnoliopsida</taxon>
        <taxon>eudicotyledons</taxon>
        <taxon>Gunneridae</taxon>
        <taxon>Pentapetalae</taxon>
        <taxon>asterids</taxon>
        <taxon>campanulids</taxon>
        <taxon>Asterales</taxon>
        <taxon>Asteraceae</taxon>
        <taxon>Asteroideae</taxon>
        <taxon>Anthemideae</taxon>
        <taxon>Anthemidinae</taxon>
        <taxon>Tanacetum</taxon>
    </lineage>
</organism>
<proteinExistence type="predicted"/>
<sequence>MTRVTTTFLKGEVAASNQVPKKTLPAWKQQEAGRKQDFDRRGDFRNKQRSERRRDKFTLLTKSPKEIMALDKCKFKTPPPMTTPVEKNNNKLCEFHRKVGHNTDECIKRQIEELIKAGKLSYIIKELKQGNGKDQPKTVKKGEASGKDKAMAILMVQP</sequence>
<dbReference type="EMBL" id="BQNB010016559">
    <property type="protein sequence ID" value="GJT53130.1"/>
    <property type="molecule type" value="Genomic_DNA"/>
</dbReference>